<dbReference type="InterPro" id="IPR006047">
    <property type="entry name" value="GH13_cat_dom"/>
</dbReference>
<comment type="caution">
    <text evidence="4">The sequence shown here is derived from an EMBL/GenBank/DDBJ whole genome shotgun (WGS) entry which is preliminary data.</text>
</comment>
<dbReference type="PANTHER" id="PTHR43002">
    <property type="entry name" value="GLYCOGEN DEBRANCHING ENZYME"/>
    <property type="match status" value="1"/>
</dbReference>
<dbReference type="NCBIfam" id="TIGR04183">
    <property type="entry name" value="Por_Secre_tail"/>
    <property type="match status" value="1"/>
</dbReference>
<keyword evidence="2" id="KW-0732">Signal</keyword>
<comment type="similarity">
    <text evidence="1">Belongs to the glycosyl hydrolase 13 family.</text>
</comment>
<feature type="domain" description="Glycosyl hydrolase family 13 catalytic" evidence="3">
    <location>
        <begin position="400"/>
        <end position="764"/>
    </location>
</feature>
<protein>
    <submittedName>
        <fullName evidence="4">T9SS type A sorting domain-containing protein</fullName>
    </submittedName>
</protein>
<evidence type="ECO:0000313" key="5">
    <source>
        <dbReference type="Proteomes" id="UP000622017"/>
    </source>
</evidence>
<organism evidence="4 5">
    <name type="scientific">Hymenobacter citatus</name>
    <dbReference type="NCBI Taxonomy" id="2763506"/>
    <lineage>
        <taxon>Bacteria</taxon>
        <taxon>Pseudomonadati</taxon>
        <taxon>Bacteroidota</taxon>
        <taxon>Cytophagia</taxon>
        <taxon>Cytophagales</taxon>
        <taxon>Hymenobacteraceae</taxon>
        <taxon>Hymenobacter</taxon>
    </lineage>
</organism>
<dbReference type="InterPro" id="IPR017853">
    <property type="entry name" value="GH"/>
</dbReference>
<dbReference type="InterPro" id="IPR026444">
    <property type="entry name" value="Secre_tail"/>
</dbReference>
<evidence type="ECO:0000313" key="4">
    <source>
        <dbReference type="EMBL" id="MBC6611263.1"/>
    </source>
</evidence>
<evidence type="ECO:0000256" key="2">
    <source>
        <dbReference type="SAM" id="SignalP"/>
    </source>
</evidence>
<dbReference type="SUPFAM" id="SSF81296">
    <property type="entry name" value="E set domains"/>
    <property type="match status" value="1"/>
</dbReference>
<dbReference type="Gene3D" id="2.60.40.10">
    <property type="entry name" value="Immunoglobulins"/>
    <property type="match status" value="1"/>
</dbReference>
<dbReference type="Gene3D" id="2.60.40.4070">
    <property type="match status" value="1"/>
</dbReference>
<feature type="signal peptide" evidence="2">
    <location>
        <begin position="1"/>
        <end position="22"/>
    </location>
</feature>
<dbReference type="Pfam" id="PF18962">
    <property type="entry name" value="Por_Secre_tail"/>
    <property type="match status" value="1"/>
</dbReference>
<accession>A0ABR7ML56</accession>
<proteinExistence type="inferred from homology"/>
<dbReference type="Pfam" id="PF00128">
    <property type="entry name" value="Alpha-amylase"/>
    <property type="match status" value="1"/>
</dbReference>
<dbReference type="Gene3D" id="3.20.20.80">
    <property type="entry name" value="Glycosidases"/>
    <property type="match status" value="1"/>
</dbReference>
<dbReference type="CDD" id="cd11350">
    <property type="entry name" value="AmyAc_4"/>
    <property type="match status" value="1"/>
</dbReference>
<dbReference type="InterPro" id="IPR014756">
    <property type="entry name" value="Ig_E-set"/>
</dbReference>
<feature type="chain" id="PRO_5046856437" evidence="2">
    <location>
        <begin position="23"/>
        <end position="955"/>
    </location>
</feature>
<gene>
    <name evidence="4" type="ORF">H8B15_10030</name>
</gene>
<evidence type="ECO:0000259" key="3">
    <source>
        <dbReference type="SMART" id="SM00642"/>
    </source>
</evidence>
<name>A0ABR7ML56_9BACT</name>
<sequence>MKRLRLICLLLMVLSSAPASWAQVVTATPTFFRATDQVTLTFDATKGNAGLANYTGDVYIYTGVITNLSTTPSDWKHVKNPNGFGTPIAAEKMTALGNHRYSITFVPEDYYPGLKGSGETVRQLAMVFRGAGGTPEGKGTGNTDIFVDVSQTTALQASITAPATSNNNPVLVTGGSVAVTATASAAATLTLTLNGTQVAQQANTTSLSATVAVTQPGINTLMLTATNGTTTVTDQRLLLVQPTITTAALPAGAKKDGVTYLSGGTSVILSLTAPGKQSVYVIGEFNNWQPTAATLMKRTDANDAENGRWWVQIDGLTPGQEYAYQYLVDGSLRIADPYTEKVLDPNNDQYIPAVTYPNLKAYPTGKTTGIVSVLSPGAAEYTWTTTNFQRPARTNMVIYELLVRDFVARHDYKTVTDSLAYLQRLGVNVLELMPVNEFEGNESWGYNPSFYFAPDKYYGTKNDLKKLVDECHRRGIAVVLDMVLNHSFGQSPMVQLYFDGNKPAANSPWFNQDAKHPYNVGYDFNHESAYTKYFTKRVMQFWLQEYHIDGYRFDLAGGFSQVQKTEATYDAVYDPTRVAIWKEYYDYQMSVDNNSYPILESFAANQEGKELADYGMMLWGNLNHAYNQATMGYSDGWDFSWGYYRQRDWNQPNLITYMESHDEERLQFKNAAFGNSSGSYNVKDLATGLKRDEMAAAFFFTVPGPRLIWQFGEVGYDYSINVCADGTTISNDCRLSNKPIRWDYYRQANRRHLYDTYRALIALKMQPVFAAPTAFSQELTGQAKAIHLSNSDLSVTVLGNFGVTATTVNPQFQQTGTWYNYLTSTPINVVDANATITLQPGEYFVYTNKPITKPANSVLPVKNAQAVSGLKLLASPNPTGGTATLYYELSAAAPTVTVTVQNMLGATVRTVPVAGRQTSGTHELTLPVANLANGVYFVRLQAGAQQQTTRLVVQH</sequence>
<dbReference type="InterPro" id="IPR013783">
    <property type="entry name" value="Ig-like_fold"/>
</dbReference>
<dbReference type="EMBL" id="JACSCY010000006">
    <property type="protein sequence ID" value="MBC6611263.1"/>
    <property type="molecule type" value="Genomic_DNA"/>
</dbReference>
<keyword evidence="5" id="KW-1185">Reference proteome</keyword>
<dbReference type="Proteomes" id="UP000622017">
    <property type="component" value="Unassembled WGS sequence"/>
</dbReference>
<dbReference type="SMART" id="SM00642">
    <property type="entry name" value="Aamy"/>
    <property type="match status" value="1"/>
</dbReference>
<evidence type="ECO:0000256" key="1">
    <source>
        <dbReference type="ARBA" id="ARBA00008061"/>
    </source>
</evidence>
<dbReference type="SUPFAM" id="SSF51445">
    <property type="entry name" value="(Trans)glycosidases"/>
    <property type="match status" value="1"/>
</dbReference>
<reference evidence="4 5" key="1">
    <citation type="submission" date="2020-08" db="EMBL/GenBank/DDBJ databases">
        <title>Hymenobacter sp.</title>
        <authorList>
            <person name="Kim M.K."/>
        </authorList>
    </citation>
    <scope>NUCLEOTIDE SEQUENCE [LARGE SCALE GENOMIC DNA]</scope>
    <source>
        <strain evidence="4 5">BT507</strain>
    </source>
</reference>
<dbReference type="RefSeq" id="WP_187319554.1">
    <property type="nucleotide sequence ID" value="NZ_JACSCY010000006.1"/>
</dbReference>